<dbReference type="EMBL" id="JBHSNZ010000023">
    <property type="protein sequence ID" value="MFC5811291.1"/>
    <property type="molecule type" value="Genomic_DNA"/>
</dbReference>
<name>A0ABW1BDQ6_9ACTN</name>
<reference evidence="2" key="1">
    <citation type="journal article" date="2019" name="Int. J. Syst. Evol. Microbiol.">
        <title>The Global Catalogue of Microorganisms (GCM) 10K type strain sequencing project: providing services to taxonomists for standard genome sequencing and annotation.</title>
        <authorList>
            <consortium name="The Broad Institute Genomics Platform"/>
            <consortium name="The Broad Institute Genome Sequencing Center for Infectious Disease"/>
            <person name="Wu L."/>
            <person name="Ma J."/>
        </authorList>
    </citation>
    <scope>NUCLEOTIDE SEQUENCE [LARGE SCALE GENOMIC DNA]</scope>
    <source>
        <strain evidence="2">JCM 9918</strain>
    </source>
</reference>
<comment type="caution">
    <text evidence="1">The sequence shown here is derived from an EMBL/GenBank/DDBJ whole genome shotgun (WGS) entry which is preliminary data.</text>
</comment>
<evidence type="ECO:0008006" key="3">
    <source>
        <dbReference type="Google" id="ProtNLM"/>
    </source>
</evidence>
<proteinExistence type="predicted"/>
<evidence type="ECO:0000313" key="2">
    <source>
        <dbReference type="Proteomes" id="UP001596112"/>
    </source>
</evidence>
<keyword evidence="2" id="KW-1185">Reference proteome</keyword>
<gene>
    <name evidence="1" type="ORF">ACFQGO_27945</name>
</gene>
<dbReference type="Proteomes" id="UP001596112">
    <property type="component" value="Unassembled WGS sequence"/>
</dbReference>
<organism evidence="1 2">
    <name type="scientific">Streptomyces heilongjiangensis</name>
    <dbReference type="NCBI Taxonomy" id="945052"/>
    <lineage>
        <taxon>Bacteria</taxon>
        <taxon>Bacillati</taxon>
        <taxon>Actinomycetota</taxon>
        <taxon>Actinomycetes</taxon>
        <taxon>Kitasatosporales</taxon>
        <taxon>Streptomycetaceae</taxon>
        <taxon>Streptomyces</taxon>
    </lineage>
</organism>
<protein>
    <recommendedName>
        <fullName evidence="3">Secreted protein</fullName>
    </recommendedName>
</protein>
<dbReference type="RefSeq" id="WP_272170916.1">
    <property type="nucleotide sequence ID" value="NZ_JAQOSL010000023.1"/>
</dbReference>
<evidence type="ECO:0000313" key="1">
    <source>
        <dbReference type="EMBL" id="MFC5811291.1"/>
    </source>
</evidence>
<accession>A0ABW1BDQ6</accession>
<sequence length="96" mass="10280">MSTSPRVAAPAVSWTFVRFFVLLVSREERVPTALVTRTTPGFTTRATRAAPGFTACVIRTTPGFTARATRTTCGLAARQTFGSGTTTSPFRDHTPA</sequence>